<feature type="transmembrane region" description="Helical" evidence="7">
    <location>
        <begin position="287"/>
        <end position="311"/>
    </location>
</feature>
<evidence type="ECO:0000313" key="10">
    <source>
        <dbReference type="Proteomes" id="UP000198891"/>
    </source>
</evidence>
<dbReference type="GO" id="GO:0005886">
    <property type="term" value="C:plasma membrane"/>
    <property type="evidence" value="ECO:0007669"/>
    <property type="project" value="UniProtKB-SubCell"/>
</dbReference>
<organism evidence="9 10">
    <name type="scientific">Herbiconiux ginsengi</name>
    <dbReference type="NCBI Taxonomy" id="381665"/>
    <lineage>
        <taxon>Bacteria</taxon>
        <taxon>Bacillati</taxon>
        <taxon>Actinomycetota</taxon>
        <taxon>Actinomycetes</taxon>
        <taxon>Micrococcales</taxon>
        <taxon>Microbacteriaceae</taxon>
        <taxon>Herbiconiux</taxon>
    </lineage>
</organism>
<feature type="transmembrane region" description="Helical" evidence="7">
    <location>
        <begin position="181"/>
        <end position="203"/>
    </location>
</feature>
<evidence type="ECO:0000256" key="3">
    <source>
        <dbReference type="ARBA" id="ARBA00022475"/>
    </source>
</evidence>
<dbReference type="GO" id="GO:0055085">
    <property type="term" value="P:transmembrane transport"/>
    <property type="evidence" value="ECO:0007669"/>
    <property type="project" value="InterPro"/>
</dbReference>
<comment type="similarity">
    <text evidence="7">Belongs to the binding-protein-dependent transport system permease family.</text>
</comment>
<keyword evidence="5 7" id="KW-1133">Transmembrane helix</keyword>
<evidence type="ECO:0000313" key="9">
    <source>
        <dbReference type="EMBL" id="SDY47330.1"/>
    </source>
</evidence>
<dbReference type="OrthoDB" id="145927at2"/>
<dbReference type="InterPro" id="IPR035906">
    <property type="entry name" value="MetI-like_sf"/>
</dbReference>
<accession>A0A1H3K557</accession>
<feature type="domain" description="ABC transmembrane type-1" evidence="8">
    <location>
        <begin position="92"/>
        <end position="308"/>
    </location>
</feature>
<dbReference type="CDD" id="cd06261">
    <property type="entry name" value="TM_PBP2"/>
    <property type="match status" value="1"/>
</dbReference>
<evidence type="ECO:0000256" key="5">
    <source>
        <dbReference type="ARBA" id="ARBA00022989"/>
    </source>
</evidence>
<dbReference type="RefSeq" id="WP_092548103.1">
    <property type="nucleotide sequence ID" value="NZ_FNPZ01000001.1"/>
</dbReference>
<dbReference type="PANTHER" id="PTHR43005">
    <property type="entry name" value="BLR7065 PROTEIN"/>
    <property type="match status" value="1"/>
</dbReference>
<gene>
    <name evidence="9" type="ORF">SAMN05216554_0430</name>
</gene>
<proteinExistence type="inferred from homology"/>
<keyword evidence="2 7" id="KW-0813">Transport</keyword>
<dbReference type="SUPFAM" id="SSF161098">
    <property type="entry name" value="MetI-like"/>
    <property type="match status" value="1"/>
</dbReference>
<evidence type="ECO:0000256" key="6">
    <source>
        <dbReference type="ARBA" id="ARBA00023136"/>
    </source>
</evidence>
<protein>
    <submittedName>
        <fullName evidence="9">Raffinose/stachyose/melibiose transport system permease protein</fullName>
    </submittedName>
</protein>
<dbReference type="STRING" id="381665.SAMN05216554_0430"/>
<dbReference type="PANTHER" id="PTHR43005:SF1">
    <property type="entry name" value="SPERMIDINE_PUTRESCINE TRANSPORT SYSTEM PERMEASE PROTEIN"/>
    <property type="match status" value="1"/>
</dbReference>
<dbReference type="Pfam" id="PF00528">
    <property type="entry name" value="BPD_transp_1"/>
    <property type="match status" value="1"/>
</dbReference>
<dbReference type="Gene3D" id="1.10.3720.10">
    <property type="entry name" value="MetI-like"/>
    <property type="match status" value="1"/>
</dbReference>
<feature type="transmembrane region" description="Helical" evidence="7">
    <location>
        <begin position="34"/>
        <end position="55"/>
    </location>
</feature>
<evidence type="ECO:0000256" key="2">
    <source>
        <dbReference type="ARBA" id="ARBA00022448"/>
    </source>
</evidence>
<comment type="subcellular location">
    <subcellularLocation>
        <location evidence="1 7">Cell membrane</location>
        <topology evidence="1 7">Multi-pass membrane protein</topology>
    </subcellularLocation>
</comment>
<evidence type="ECO:0000256" key="1">
    <source>
        <dbReference type="ARBA" id="ARBA00004651"/>
    </source>
</evidence>
<keyword evidence="6 7" id="KW-0472">Membrane</keyword>
<dbReference type="AlphaFoldDB" id="A0A1H3K557"/>
<keyword evidence="4 7" id="KW-0812">Transmembrane</keyword>
<sequence length="323" mass="35759">MAIQTPDRVVPDTVAILADTTAPRRPRRRRSISWGAYLGLAPLAIMLGVFCYYPAASGIFHSFWNWNPGGESTFTGLENYATMMSDQLWWESFKNLGIIFLFGVVSWVIPLAAAELLISLRSERAQFVYRTLLIVPMAFPGVVTALIWSFLYQPNDGVINTFLKSIGLDALAQNWLGDPHLALISLLFIGFPFIAGLPFLMFYSTLQNVPKEIFEACSLDGVNRMQRLFLIDLPLMGRQVQLLLVLVIIETLQYGFVAYILTSGGPDNATTVPVLHMLSEAFNGGNWGYAAALSTTLFVLTVVFSTIVAVAKRRDSTTNVKGM</sequence>
<reference evidence="9 10" key="1">
    <citation type="submission" date="2016-10" db="EMBL/GenBank/DDBJ databases">
        <authorList>
            <person name="de Groot N.N."/>
        </authorList>
    </citation>
    <scope>NUCLEOTIDE SEQUENCE [LARGE SCALE GENOMIC DNA]</scope>
    <source>
        <strain evidence="9 10">CGMCC 4.3491</strain>
    </source>
</reference>
<dbReference type="PROSITE" id="PS50928">
    <property type="entry name" value="ABC_TM1"/>
    <property type="match status" value="1"/>
</dbReference>
<evidence type="ECO:0000259" key="8">
    <source>
        <dbReference type="PROSITE" id="PS50928"/>
    </source>
</evidence>
<feature type="transmembrane region" description="Helical" evidence="7">
    <location>
        <begin position="242"/>
        <end position="261"/>
    </location>
</feature>
<name>A0A1H3K557_9MICO</name>
<dbReference type="InterPro" id="IPR000515">
    <property type="entry name" value="MetI-like"/>
</dbReference>
<keyword evidence="3" id="KW-1003">Cell membrane</keyword>
<evidence type="ECO:0000256" key="7">
    <source>
        <dbReference type="RuleBase" id="RU363032"/>
    </source>
</evidence>
<keyword evidence="10" id="KW-1185">Reference proteome</keyword>
<evidence type="ECO:0000256" key="4">
    <source>
        <dbReference type="ARBA" id="ARBA00022692"/>
    </source>
</evidence>
<dbReference type="Proteomes" id="UP000198891">
    <property type="component" value="Unassembled WGS sequence"/>
</dbReference>
<feature type="transmembrane region" description="Helical" evidence="7">
    <location>
        <begin position="98"/>
        <end position="120"/>
    </location>
</feature>
<dbReference type="EMBL" id="FNPZ01000001">
    <property type="protein sequence ID" value="SDY47330.1"/>
    <property type="molecule type" value="Genomic_DNA"/>
</dbReference>
<feature type="transmembrane region" description="Helical" evidence="7">
    <location>
        <begin position="132"/>
        <end position="151"/>
    </location>
</feature>